<evidence type="ECO:0000256" key="17">
    <source>
        <dbReference type="PIRSR" id="PIRSR606309-3"/>
    </source>
</evidence>
<dbReference type="Proteomes" id="UP000285575">
    <property type="component" value="Unassembled WGS sequence"/>
</dbReference>
<comment type="catalytic activity">
    <reaction evidence="14 18">
        <text>DNA(n) + a 2'-deoxyribonucleoside 5'-triphosphate = DNA(n+1) + diphosphate</text>
        <dbReference type="Rhea" id="RHEA:22508"/>
        <dbReference type="Rhea" id="RHEA-COMP:17339"/>
        <dbReference type="Rhea" id="RHEA-COMP:17340"/>
        <dbReference type="ChEBI" id="CHEBI:33019"/>
        <dbReference type="ChEBI" id="CHEBI:61560"/>
        <dbReference type="ChEBI" id="CHEBI:173112"/>
        <dbReference type="EC" id="2.7.7.7"/>
    </reaction>
</comment>
<dbReference type="SMART" id="SM00479">
    <property type="entry name" value="EXOIII"/>
    <property type="match status" value="1"/>
</dbReference>
<proteinExistence type="predicted"/>
<evidence type="ECO:0000256" key="3">
    <source>
        <dbReference type="ARBA" id="ARBA00020352"/>
    </source>
</evidence>
<feature type="binding site" evidence="16">
    <location>
        <position position="58"/>
    </location>
    <ligand>
        <name>substrate</name>
    </ligand>
</feature>
<dbReference type="EMBL" id="SACR01000003">
    <property type="protein sequence ID" value="RVU46527.1"/>
    <property type="molecule type" value="Genomic_DNA"/>
</dbReference>
<feature type="active site" description="Proton acceptor" evidence="15">
    <location>
        <position position="153"/>
    </location>
</feature>
<dbReference type="PANTHER" id="PTHR30231:SF41">
    <property type="entry name" value="DNA POLYMERASE III SUBUNIT EPSILON"/>
    <property type="match status" value="1"/>
</dbReference>
<keyword evidence="4 18" id="KW-0808">Transferase</keyword>
<sequence length="239" mass="25909">MTRQIFLDTETTGLSAADGDRIVEVGCIELDNRRLSGRTLHHYVNPQRSSHPDAVRVHGITDEFLADKPPFSAIADELVEFVRGAEVIIHNAAFDVAFLDAEFTRLGKPKFSALASKVTDSLLMAREMFPGKANSLDALCKRLEVDNSHRELHGALLDAGLLAEVYLRMTRGQGSLVIDEGGSSSGPVRGDERVDLRALALPVLRASDAERAAHEAMLAELDKASGGKTLWRQQGGVPA</sequence>
<evidence type="ECO:0000313" key="21">
    <source>
        <dbReference type="Proteomes" id="UP000285575"/>
    </source>
</evidence>
<dbReference type="RefSeq" id="WP_128228887.1">
    <property type="nucleotide sequence ID" value="NZ_SACR01000003.1"/>
</dbReference>
<evidence type="ECO:0000256" key="16">
    <source>
        <dbReference type="PIRSR" id="PIRSR606309-2"/>
    </source>
</evidence>
<dbReference type="GO" id="GO:0003887">
    <property type="term" value="F:DNA-directed DNA polymerase activity"/>
    <property type="evidence" value="ECO:0007669"/>
    <property type="project" value="UniProtKB-KW"/>
</dbReference>
<dbReference type="GO" id="GO:0046872">
    <property type="term" value="F:metal ion binding"/>
    <property type="evidence" value="ECO:0007669"/>
    <property type="project" value="UniProtKB-KW"/>
</dbReference>
<dbReference type="GO" id="GO:0008408">
    <property type="term" value="F:3'-5' exonuclease activity"/>
    <property type="evidence" value="ECO:0007669"/>
    <property type="project" value="TreeGrafter"/>
</dbReference>
<dbReference type="AlphaFoldDB" id="A0A437RIC9"/>
<evidence type="ECO:0000256" key="6">
    <source>
        <dbReference type="ARBA" id="ARBA00022705"/>
    </source>
</evidence>
<evidence type="ECO:0000256" key="8">
    <source>
        <dbReference type="ARBA" id="ARBA00022723"/>
    </source>
</evidence>
<evidence type="ECO:0000256" key="5">
    <source>
        <dbReference type="ARBA" id="ARBA00022695"/>
    </source>
</evidence>
<evidence type="ECO:0000256" key="7">
    <source>
        <dbReference type="ARBA" id="ARBA00022722"/>
    </source>
</evidence>
<keyword evidence="21" id="KW-1185">Reference proteome</keyword>
<organism evidence="20 21">
    <name type="scientific">Rubrivivax rivuli</name>
    <dbReference type="NCBI Taxonomy" id="1862385"/>
    <lineage>
        <taxon>Bacteria</taxon>
        <taxon>Pseudomonadati</taxon>
        <taxon>Pseudomonadota</taxon>
        <taxon>Betaproteobacteria</taxon>
        <taxon>Burkholderiales</taxon>
        <taxon>Sphaerotilaceae</taxon>
        <taxon>Rubrivivax</taxon>
    </lineage>
</organism>
<evidence type="ECO:0000256" key="12">
    <source>
        <dbReference type="ARBA" id="ARBA00022932"/>
    </source>
</evidence>
<dbReference type="OrthoDB" id="9804290at2"/>
<keyword evidence="6 18" id="KW-0235">DNA replication</keyword>
<evidence type="ECO:0000256" key="14">
    <source>
        <dbReference type="ARBA" id="ARBA00049244"/>
    </source>
</evidence>
<evidence type="ECO:0000256" key="11">
    <source>
        <dbReference type="ARBA" id="ARBA00022842"/>
    </source>
</evidence>
<keyword evidence="11 17" id="KW-0460">Magnesium</keyword>
<dbReference type="GO" id="GO:0005829">
    <property type="term" value="C:cytosol"/>
    <property type="evidence" value="ECO:0007669"/>
    <property type="project" value="TreeGrafter"/>
</dbReference>
<gene>
    <name evidence="18" type="primary">dnaQ</name>
    <name evidence="20" type="ORF">EOE66_11965</name>
</gene>
<evidence type="ECO:0000256" key="15">
    <source>
        <dbReference type="PIRSR" id="PIRSR606309-1"/>
    </source>
</evidence>
<comment type="cofactor">
    <cofactor evidence="17">
        <name>Mg(2+)</name>
        <dbReference type="ChEBI" id="CHEBI:18420"/>
    </cofactor>
    <cofactor evidence="17">
        <name>Mn(2+)</name>
        <dbReference type="ChEBI" id="CHEBI:29035"/>
    </cofactor>
    <text evidence="17">Binds 2 divalent metal cations. Magnesium or manganese.</text>
</comment>
<evidence type="ECO:0000313" key="20">
    <source>
        <dbReference type="EMBL" id="RVU46527.1"/>
    </source>
</evidence>
<dbReference type="NCBIfam" id="TIGR01406">
    <property type="entry name" value="dnaQ_proteo"/>
    <property type="match status" value="1"/>
</dbReference>
<dbReference type="SUPFAM" id="SSF53098">
    <property type="entry name" value="Ribonuclease H-like"/>
    <property type="match status" value="1"/>
</dbReference>
<protein>
    <recommendedName>
        <fullName evidence="3 18">DNA polymerase III subunit epsilon</fullName>
        <ecNumber evidence="2 18">2.7.7.7</ecNumber>
    </recommendedName>
</protein>
<evidence type="ECO:0000259" key="19">
    <source>
        <dbReference type="SMART" id="SM00479"/>
    </source>
</evidence>
<dbReference type="NCBIfam" id="NF004316">
    <property type="entry name" value="PRK05711.1"/>
    <property type="match status" value="1"/>
</dbReference>
<comment type="subunit">
    <text evidence="18">DNA polymerase III contains a core (composed of alpha, epsilon and theta chains) that associates with a tau subunit. This core dimerizes to form the POLIII' complex. PolIII' associates with the gamma complex (composed of gamma, delta, delta', psi and chi chains) and with the beta chain to form the complete DNA polymerase III complex.</text>
</comment>
<dbReference type="InterPro" id="IPR013520">
    <property type="entry name" value="Ribonucl_H"/>
</dbReference>
<comment type="caution">
    <text evidence="20">The sequence shown here is derived from an EMBL/GenBank/DDBJ whole genome shotgun (WGS) entry which is preliminary data.</text>
</comment>
<feature type="binding site" evidence="17">
    <location>
        <position position="10"/>
    </location>
    <ligand>
        <name>a divalent metal cation</name>
        <dbReference type="ChEBI" id="CHEBI:60240"/>
        <label>1</label>
        <note>catalytic</note>
    </ligand>
</feature>
<keyword evidence="13 17" id="KW-0464">Manganese</keyword>
<name>A0A437RIC9_9BURK</name>
<dbReference type="InterPro" id="IPR006054">
    <property type="entry name" value="DnaQ"/>
</dbReference>
<dbReference type="CDD" id="cd06131">
    <property type="entry name" value="DNA_pol_III_epsilon_Ecoli_like"/>
    <property type="match status" value="1"/>
</dbReference>
<evidence type="ECO:0000256" key="2">
    <source>
        <dbReference type="ARBA" id="ARBA00012417"/>
    </source>
</evidence>
<dbReference type="GO" id="GO:0003677">
    <property type="term" value="F:DNA binding"/>
    <property type="evidence" value="ECO:0007669"/>
    <property type="project" value="InterPro"/>
</dbReference>
<evidence type="ECO:0000256" key="10">
    <source>
        <dbReference type="ARBA" id="ARBA00022839"/>
    </source>
</evidence>
<feature type="binding site" evidence="16">
    <location>
        <position position="10"/>
    </location>
    <ligand>
        <name>substrate</name>
    </ligand>
</feature>
<dbReference type="PANTHER" id="PTHR30231">
    <property type="entry name" value="DNA POLYMERASE III SUBUNIT EPSILON"/>
    <property type="match status" value="1"/>
</dbReference>
<keyword evidence="12 18" id="KW-0239">DNA-directed DNA polymerase</keyword>
<dbReference type="FunFam" id="3.30.420.10:FF:000012">
    <property type="entry name" value="DNA polymerase III subunit epsilon"/>
    <property type="match status" value="1"/>
</dbReference>
<reference evidence="20 21" key="1">
    <citation type="submission" date="2019-01" db="EMBL/GenBank/DDBJ databases">
        <authorList>
            <person name="Chen W.-M."/>
        </authorList>
    </citation>
    <scope>NUCLEOTIDE SEQUENCE [LARGE SCALE GENOMIC DNA]</scope>
    <source>
        <strain evidence="20 21">KYPY4</strain>
    </source>
</reference>
<evidence type="ECO:0000256" key="9">
    <source>
        <dbReference type="ARBA" id="ARBA00022801"/>
    </source>
</evidence>
<dbReference type="InterPro" id="IPR036397">
    <property type="entry name" value="RNaseH_sf"/>
</dbReference>
<keyword evidence="10 18" id="KW-0269">Exonuclease</keyword>
<dbReference type="InterPro" id="IPR006309">
    <property type="entry name" value="DnaQ_proteo"/>
</dbReference>
<evidence type="ECO:0000256" key="18">
    <source>
        <dbReference type="RuleBase" id="RU364087"/>
    </source>
</evidence>
<accession>A0A437RIC9</accession>
<comment type="cofactor">
    <cofactor evidence="1 18">
        <name>Mn(2+)</name>
        <dbReference type="ChEBI" id="CHEBI:29035"/>
    </cofactor>
</comment>
<dbReference type="GO" id="GO:0045004">
    <property type="term" value="P:DNA replication proofreading"/>
    <property type="evidence" value="ECO:0007669"/>
    <property type="project" value="TreeGrafter"/>
</dbReference>
<feature type="binding site" evidence="17">
    <location>
        <position position="8"/>
    </location>
    <ligand>
        <name>a divalent metal cation</name>
        <dbReference type="ChEBI" id="CHEBI:60240"/>
        <label>1</label>
        <note>catalytic</note>
    </ligand>
</feature>
<feature type="binding site" evidence="16">
    <location>
        <position position="8"/>
    </location>
    <ligand>
        <name>substrate</name>
    </ligand>
</feature>
<keyword evidence="9 18" id="KW-0378">Hydrolase</keyword>
<keyword evidence="5 18" id="KW-0548">Nucleotidyltransferase</keyword>
<feature type="binding site" evidence="16">
    <location>
        <position position="158"/>
    </location>
    <ligand>
        <name>substrate</name>
    </ligand>
</feature>
<comment type="function">
    <text evidence="18">DNA polymerase III is a complex, multichain enzyme responsible for most of the replicative synthesis in bacteria. The epsilon subunit contain the editing function and is a proofreading 3'-5' exonuclease.</text>
</comment>
<evidence type="ECO:0000256" key="4">
    <source>
        <dbReference type="ARBA" id="ARBA00022679"/>
    </source>
</evidence>
<feature type="binding site" evidence="17">
    <location>
        <position position="158"/>
    </location>
    <ligand>
        <name>a divalent metal cation</name>
        <dbReference type="ChEBI" id="CHEBI:60240"/>
        <label>1</label>
        <note>catalytic</note>
    </ligand>
</feature>
<evidence type="ECO:0000256" key="13">
    <source>
        <dbReference type="ARBA" id="ARBA00023211"/>
    </source>
</evidence>
<keyword evidence="7 18" id="KW-0540">Nuclease</keyword>
<feature type="domain" description="Exonuclease" evidence="19">
    <location>
        <begin position="3"/>
        <end position="175"/>
    </location>
</feature>
<dbReference type="NCBIfam" id="TIGR00573">
    <property type="entry name" value="dnaq"/>
    <property type="match status" value="1"/>
</dbReference>
<evidence type="ECO:0000256" key="1">
    <source>
        <dbReference type="ARBA" id="ARBA00001936"/>
    </source>
</evidence>
<dbReference type="Gene3D" id="3.30.420.10">
    <property type="entry name" value="Ribonuclease H-like superfamily/Ribonuclease H"/>
    <property type="match status" value="1"/>
</dbReference>
<dbReference type="InterPro" id="IPR012337">
    <property type="entry name" value="RNaseH-like_sf"/>
</dbReference>
<dbReference type="Pfam" id="PF00929">
    <property type="entry name" value="RNase_T"/>
    <property type="match status" value="1"/>
</dbReference>
<keyword evidence="8 17" id="KW-0479">Metal-binding</keyword>
<dbReference type="EC" id="2.7.7.7" evidence="2 18"/>